<keyword evidence="2" id="KW-1185">Reference proteome</keyword>
<dbReference type="EMBL" id="OBQD01000024">
    <property type="protein sequence ID" value="SOC46790.1"/>
    <property type="molecule type" value="Genomic_DNA"/>
</dbReference>
<protein>
    <submittedName>
        <fullName evidence="1">Uncharacterized protein</fullName>
    </submittedName>
</protein>
<reference evidence="1 2" key="1">
    <citation type="submission" date="2017-08" db="EMBL/GenBank/DDBJ databases">
        <authorList>
            <person name="de Groot N.N."/>
        </authorList>
    </citation>
    <scope>NUCLEOTIDE SEQUENCE [LARGE SCALE GENOMIC DNA]</scope>
    <source>
        <strain evidence="1 2">JC85</strain>
    </source>
</reference>
<proteinExistence type="predicted"/>
<evidence type="ECO:0000313" key="1">
    <source>
        <dbReference type="EMBL" id="SOC46790.1"/>
    </source>
</evidence>
<gene>
    <name evidence="1" type="ORF">SAMN05892877_12442</name>
</gene>
<dbReference type="Proteomes" id="UP000219167">
    <property type="component" value="Unassembled WGS sequence"/>
</dbReference>
<accession>A0A285UYA0</accession>
<dbReference type="OrthoDB" id="7375890at2"/>
<sequence length="185" mass="20321">MNRDPQTTFTSIGDVLARQVMPDLYRAARTPLRVTFIGVAGFDGCNEADSFDRTVAIGEAPTPEDAMCLASQRVSRCDIRISADEALRFQPRFAVIIDREHGMVLAGAVRAGIIVWQEPVSSNAEARRVVTDASRLRGRAFAAADRGEHASAREFRESAALLEARLVDPIWRETVAELLRLPQAA</sequence>
<name>A0A285UYA0_9HYPH</name>
<dbReference type="AlphaFoldDB" id="A0A285UYA0"/>
<dbReference type="RefSeq" id="WP_097142780.1">
    <property type="nucleotide sequence ID" value="NZ_OBQD01000024.1"/>
</dbReference>
<organism evidence="1 2">
    <name type="scientific">Rhizobium subbaraonis</name>
    <dbReference type="NCBI Taxonomy" id="908946"/>
    <lineage>
        <taxon>Bacteria</taxon>
        <taxon>Pseudomonadati</taxon>
        <taxon>Pseudomonadota</taxon>
        <taxon>Alphaproteobacteria</taxon>
        <taxon>Hyphomicrobiales</taxon>
        <taxon>Rhizobiaceae</taxon>
        <taxon>Rhizobium/Agrobacterium group</taxon>
        <taxon>Rhizobium</taxon>
    </lineage>
</organism>
<evidence type="ECO:0000313" key="2">
    <source>
        <dbReference type="Proteomes" id="UP000219167"/>
    </source>
</evidence>